<dbReference type="Proteomes" id="UP000382577">
    <property type="component" value="Unassembled WGS sequence"/>
</dbReference>
<reference evidence="2 3" key="1">
    <citation type="submission" date="2019-08" db="EMBL/GenBank/DDBJ databases">
        <authorList>
            <person name="Peeters C."/>
        </authorList>
    </citation>
    <scope>NUCLEOTIDE SEQUENCE [LARGE SCALE GENOMIC DNA]</scope>
    <source>
        <strain evidence="2 3">LMG 31113</strain>
    </source>
</reference>
<protein>
    <submittedName>
        <fullName evidence="2">Acetyltransferase</fullName>
    </submittedName>
</protein>
<keyword evidence="2" id="KW-0808">Transferase</keyword>
<dbReference type="GO" id="GO:1990189">
    <property type="term" value="F:protein N-terminal-serine acetyltransferase activity"/>
    <property type="evidence" value="ECO:0007669"/>
    <property type="project" value="TreeGrafter"/>
</dbReference>
<organism evidence="2 3">
    <name type="scientific">Pandoraea fibrosis</name>
    <dbReference type="NCBI Taxonomy" id="1891094"/>
    <lineage>
        <taxon>Bacteria</taxon>
        <taxon>Pseudomonadati</taxon>
        <taxon>Pseudomonadota</taxon>
        <taxon>Betaproteobacteria</taxon>
        <taxon>Burkholderiales</taxon>
        <taxon>Burkholderiaceae</taxon>
        <taxon>Pandoraea</taxon>
    </lineage>
</organism>
<dbReference type="GO" id="GO:0005737">
    <property type="term" value="C:cytoplasm"/>
    <property type="evidence" value="ECO:0007669"/>
    <property type="project" value="TreeGrafter"/>
</dbReference>
<evidence type="ECO:0000313" key="3">
    <source>
        <dbReference type="Proteomes" id="UP000382577"/>
    </source>
</evidence>
<dbReference type="EMBL" id="CABPRW010000003">
    <property type="protein sequence ID" value="VVD87283.1"/>
    <property type="molecule type" value="Genomic_DNA"/>
</dbReference>
<accession>A0A5E4TJL5</accession>
<dbReference type="PANTHER" id="PTHR43441">
    <property type="entry name" value="RIBOSOMAL-PROTEIN-SERINE ACETYLTRANSFERASE"/>
    <property type="match status" value="1"/>
</dbReference>
<sequence>MPLRPDDIHIESERLSIRPFSVDDADAAFRCITPSLTRFMSWDPPANREAFDRVWQRWLLTNAEGTDFTFAVRQRTNGNFLGLAGLHEARSLSPELGIWIREDFHTQGFGREAVGLVAMWASTGLGCESFIYPVAEDNHASRRIAESLGGVVVERRETPKFVSVIYRIPKQSTRND</sequence>
<dbReference type="OrthoDB" id="5292292at2"/>
<dbReference type="InterPro" id="IPR016181">
    <property type="entry name" value="Acyl_CoA_acyltransferase"/>
</dbReference>
<feature type="domain" description="N-acetyltransferase" evidence="1">
    <location>
        <begin position="27"/>
        <end position="171"/>
    </location>
</feature>
<dbReference type="SUPFAM" id="SSF55729">
    <property type="entry name" value="Acyl-CoA N-acyltransferases (Nat)"/>
    <property type="match status" value="1"/>
</dbReference>
<dbReference type="Pfam" id="PF13302">
    <property type="entry name" value="Acetyltransf_3"/>
    <property type="match status" value="1"/>
</dbReference>
<dbReference type="InterPro" id="IPR000182">
    <property type="entry name" value="GNAT_dom"/>
</dbReference>
<proteinExistence type="predicted"/>
<dbReference type="Gene3D" id="3.40.630.30">
    <property type="match status" value="1"/>
</dbReference>
<evidence type="ECO:0000313" key="2">
    <source>
        <dbReference type="EMBL" id="VVD87283.1"/>
    </source>
</evidence>
<dbReference type="InterPro" id="IPR051908">
    <property type="entry name" value="Ribosomal_N-acetyltransferase"/>
</dbReference>
<dbReference type="PROSITE" id="PS51186">
    <property type="entry name" value="GNAT"/>
    <property type="match status" value="1"/>
</dbReference>
<dbReference type="RefSeq" id="WP_150599143.1">
    <property type="nucleotide sequence ID" value="NZ_CABPRW010000003.1"/>
</dbReference>
<gene>
    <name evidence="2" type="ORF">PFI31113_01410</name>
</gene>
<dbReference type="GO" id="GO:0008999">
    <property type="term" value="F:protein-N-terminal-alanine acetyltransferase activity"/>
    <property type="evidence" value="ECO:0007669"/>
    <property type="project" value="TreeGrafter"/>
</dbReference>
<evidence type="ECO:0000259" key="1">
    <source>
        <dbReference type="PROSITE" id="PS51186"/>
    </source>
</evidence>
<dbReference type="AlphaFoldDB" id="A0A5E4TJL5"/>
<name>A0A5E4TJL5_9BURK</name>
<dbReference type="PANTHER" id="PTHR43441:SF10">
    <property type="entry name" value="ACETYLTRANSFERASE"/>
    <property type="match status" value="1"/>
</dbReference>